<evidence type="ECO:0000313" key="2">
    <source>
        <dbReference type="Proteomes" id="UP000287233"/>
    </source>
</evidence>
<name>A0A410FSN8_BIPS1</name>
<dbReference type="InterPro" id="IPR014845">
    <property type="entry name" value="GYD/TTHA1554"/>
</dbReference>
<sequence length="96" mass="10628">MQTYVLLTRLTDEGAKTIKEKPERILEVNREIEALGAKVIHQYATLGQYDFVTIIEATGAMAVARVAVELGARGTVKIETLSALPIDDFVARIQQR</sequence>
<dbReference type="GO" id="GO:0016829">
    <property type="term" value="F:lyase activity"/>
    <property type="evidence" value="ECO:0007669"/>
    <property type="project" value="UniProtKB-KW"/>
</dbReference>
<dbReference type="KEGG" id="bih:BIP78_0265"/>
<evidence type="ECO:0000313" key="1">
    <source>
        <dbReference type="EMBL" id="QAA76033.1"/>
    </source>
</evidence>
<gene>
    <name evidence="1" type="ORF">BIP78_0265</name>
</gene>
<dbReference type="EMBL" id="CP034928">
    <property type="protein sequence ID" value="QAA76033.1"/>
    <property type="molecule type" value="Genomic_DNA"/>
</dbReference>
<dbReference type="AlphaFoldDB" id="A0A410FSN8"/>
<reference evidence="2" key="1">
    <citation type="submission" date="2018-12" db="EMBL/GenBank/DDBJ databases">
        <title>Complete genome sequence of an uncultured bacterium of the candidate phylum Bipolaricaulota.</title>
        <authorList>
            <person name="Kadnikov V.V."/>
            <person name="Mardanov A.V."/>
            <person name="Beletsky A.V."/>
            <person name="Frank Y.A."/>
            <person name="Karnachuk O.V."/>
            <person name="Ravin N.V."/>
        </authorList>
    </citation>
    <scope>NUCLEOTIDE SEQUENCE [LARGE SCALE GENOMIC DNA]</scope>
</reference>
<dbReference type="Proteomes" id="UP000287233">
    <property type="component" value="Chromosome"/>
</dbReference>
<keyword evidence="1" id="KW-0456">Lyase</keyword>
<organism evidence="1 2">
    <name type="scientific">Bipolaricaulis sibiricus</name>
    <dbReference type="NCBI Taxonomy" id="2501609"/>
    <lineage>
        <taxon>Bacteria</taxon>
        <taxon>Candidatus Bipolaricaulota</taxon>
        <taxon>Candidatus Bipolaricaulia</taxon>
        <taxon>Candidatus Bipolaricaulales</taxon>
        <taxon>Candidatus Bipolaricaulaceae</taxon>
        <taxon>Candidatus Bipolaricaulis</taxon>
    </lineage>
</organism>
<proteinExistence type="predicted"/>
<protein>
    <submittedName>
        <fullName evidence="1">Glutamine-synthetase-and-cystathionine-beta-lyase-binding protein</fullName>
    </submittedName>
</protein>
<accession>A0A410FSN8</accession>
<dbReference type="Pfam" id="PF08734">
    <property type="entry name" value="GYD"/>
    <property type="match status" value="1"/>
</dbReference>